<feature type="transmembrane region" description="Helical" evidence="1">
    <location>
        <begin position="207"/>
        <end position="229"/>
    </location>
</feature>
<dbReference type="EMBL" id="AP014946">
    <property type="protein sequence ID" value="BAT57567.1"/>
    <property type="molecule type" value="Genomic_DNA"/>
</dbReference>
<feature type="transmembrane region" description="Helical" evidence="1">
    <location>
        <begin position="437"/>
        <end position="454"/>
    </location>
</feature>
<feature type="transmembrane region" description="Helical" evidence="1">
    <location>
        <begin position="411"/>
        <end position="430"/>
    </location>
</feature>
<feature type="transmembrane region" description="Helical" evidence="1">
    <location>
        <begin position="131"/>
        <end position="155"/>
    </location>
</feature>
<dbReference type="AlphaFoldDB" id="A0A0S3PNS3"/>
<keyword evidence="1" id="KW-0472">Membrane</keyword>
<feature type="transmembrane region" description="Helical" evidence="1">
    <location>
        <begin position="12"/>
        <end position="33"/>
    </location>
</feature>
<name>A0A0S3PNS3_9BRAD</name>
<feature type="transmembrane region" description="Helical" evidence="1">
    <location>
        <begin position="308"/>
        <end position="329"/>
    </location>
</feature>
<accession>A0A0S3PNS3</accession>
<feature type="transmembrane region" description="Helical" evidence="1">
    <location>
        <begin position="261"/>
        <end position="288"/>
    </location>
</feature>
<proteinExistence type="predicted"/>
<evidence type="ECO:0008006" key="4">
    <source>
        <dbReference type="Google" id="ProtNLM"/>
    </source>
</evidence>
<sequence>MTSHSADSDQVLVARSMSVLGVLLGAFLALRVFSPIIVFDELSYHIGAVEFKRWDHWTTLAPVIPQINNFLYLRILNLLYSTGMQLDIAAKLLNVGAFVGAVVALFRIIFERRENQKLLAAALITMPLITYVSYIMPEMAYLFIFALICIFLHRFHPVDRLSHQATLALLFSALCLIKPHGAMLFGGFILSIITYRLIFERAQWTSLLSPVAKQVTLFVAAFFALKFLFAPKLVSADASAVGPFYLELFRNAVPTSVKLKAFAYLLLCYSMYFMFLFAPFVFLLVRYLRQQSSYTSSSQTPSDGRRTFLTVFALVSLLIVTVSICYLLSIEPDRIHFRYLNFVFPIIVILAVQTRPPEISSLFAASIAACWIIAAVFVWLTFDEFRFLAADSPELFMFYAQKEFGAVSPSWLRTAVVCIPIAASVAILFFRDKLVTISLVTVMAFSSVGLWNSAKVQRVMSQSSLINGFRQIGDVAKLVCHPNSSIIAAGTAQTFVPLIYSVFRIGVAMPFRVLSNVQLAEVVDKAADGTCVLTTDELVSPRLQPIHSVSLIKLYRVMGPR</sequence>
<evidence type="ECO:0000313" key="3">
    <source>
        <dbReference type="Proteomes" id="UP000236884"/>
    </source>
</evidence>
<protein>
    <recommendedName>
        <fullName evidence="4">Glycosyltransferase RgtA/B/C/D-like domain-containing protein</fullName>
    </recommendedName>
</protein>
<dbReference type="Proteomes" id="UP000236884">
    <property type="component" value="Chromosome"/>
</dbReference>
<keyword evidence="3" id="KW-1185">Reference proteome</keyword>
<reference evidence="2 3" key="1">
    <citation type="submission" date="2015-08" db="EMBL/GenBank/DDBJ databases">
        <title>Investigation of the bacterial diversity of lava forest soil.</title>
        <authorList>
            <person name="Lee J.S."/>
        </authorList>
    </citation>
    <scope>NUCLEOTIDE SEQUENCE [LARGE SCALE GENOMIC DNA]</scope>
    <source>
        <strain evidence="2 3">GJW-30</strain>
    </source>
</reference>
<gene>
    <name evidence="2" type="ORF">GJW-30_1_00073</name>
</gene>
<organism evidence="2 3">
    <name type="scientific">Variibacter gotjawalensis</name>
    <dbReference type="NCBI Taxonomy" id="1333996"/>
    <lineage>
        <taxon>Bacteria</taxon>
        <taxon>Pseudomonadati</taxon>
        <taxon>Pseudomonadota</taxon>
        <taxon>Alphaproteobacteria</taxon>
        <taxon>Hyphomicrobiales</taxon>
        <taxon>Nitrobacteraceae</taxon>
        <taxon>Variibacter</taxon>
    </lineage>
</organism>
<keyword evidence="1" id="KW-1133">Transmembrane helix</keyword>
<keyword evidence="1" id="KW-0812">Transmembrane</keyword>
<feature type="transmembrane region" description="Helical" evidence="1">
    <location>
        <begin position="167"/>
        <end position="195"/>
    </location>
</feature>
<dbReference type="KEGG" id="vgo:GJW-30_1_00073"/>
<feature type="transmembrane region" description="Helical" evidence="1">
    <location>
        <begin position="88"/>
        <end position="110"/>
    </location>
</feature>
<evidence type="ECO:0000313" key="2">
    <source>
        <dbReference type="EMBL" id="BAT57567.1"/>
    </source>
</evidence>
<feature type="transmembrane region" description="Helical" evidence="1">
    <location>
        <begin position="335"/>
        <end position="352"/>
    </location>
</feature>
<feature type="transmembrane region" description="Helical" evidence="1">
    <location>
        <begin position="359"/>
        <end position="382"/>
    </location>
</feature>
<dbReference type="RefSeq" id="WP_130364662.1">
    <property type="nucleotide sequence ID" value="NZ_AP014946.1"/>
</dbReference>
<evidence type="ECO:0000256" key="1">
    <source>
        <dbReference type="SAM" id="Phobius"/>
    </source>
</evidence>